<dbReference type="EMBL" id="JAHBAY010000002">
    <property type="protein sequence ID" value="MBT0768443.1"/>
    <property type="molecule type" value="Genomic_DNA"/>
</dbReference>
<organism evidence="2 3">
    <name type="scientific">Kineosporia corallincola</name>
    <dbReference type="NCBI Taxonomy" id="2835133"/>
    <lineage>
        <taxon>Bacteria</taxon>
        <taxon>Bacillati</taxon>
        <taxon>Actinomycetota</taxon>
        <taxon>Actinomycetes</taxon>
        <taxon>Kineosporiales</taxon>
        <taxon>Kineosporiaceae</taxon>
        <taxon>Kineosporia</taxon>
    </lineage>
</organism>
<accession>A0ABS5TC74</accession>
<proteinExistence type="predicted"/>
<evidence type="ECO:0000313" key="2">
    <source>
        <dbReference type="EMBL" id="MBT0768443.1"/>
    </source>
</evidence>
<comment type="caution">
    <text evidence="2">The sequence shown here is derived from an EMBL/GenBank/DDBJ whole genome shotgun (WGS) entry which is preliminary data.</text>
</comment>
<dbReference type="Pfam" id="PF09346">
    <property type="entry name" value="SMI1_KNR4"/>
    <property type="match status" value="1"/>
</dbReference>
<dbReference type="RefSeq" id="WP_214154738.1">
    <property type="nucleotide sequence ID" value="NZ_JAHBAY010000002.1"/>
</dbReference>
<dbReference type="Gene3D" id="3.40.1580.10">
    <property type="entry name" value="SMI1/KNR4-like"/>
    <property type="match status" value="1"/>
</dbReference>
<reference evidence="2 3" key="1">
    <citation type="submission" date="2021-05" db="EMBL/GenBank/DDBJ databases">
        <title>Kineosporia and Streptomyces sp. nov. two new marine actinobacteria isolated from Coral.</title>
        <authorList>
            <person name="Buangrab K."/>
            <person name="Sutthacheep M."/>
            <person name="Yeemin T."/>
            <person name="Harunari E."/>
            <person name="Igarashi Y."/>
            <person name="Kanchanasin P."/>
            <person name="Tanasupawat S."/>
            <person name="Phongsopitanun W."/>
        </authorList>
    </citation>
    <scope>NUCLEOTIDE SEQUENCE [LARGE SCALE GENOMIC DNA]</scope>
    <source>
        <strain evidence="2 3">J2-2</strain>
    </source>
</reference>
<dbReference type="InterPro" id="IPR018958">
    <property type="entry name" value="Knr4/Smi1-like_dom"/>
</dbReference>
<dbReference type="SUPFAM" id="SSF160631">
    <property type="entry name" value="SMI1/KNR4-like"/>
    <property type="match status" value="1"/>
</dbReference>
<dbReference type="Proteomes" id="UP001197247">
    <property type="component" value="Unassembled WGS sequence"/>
</dbReference>
<evidence type="ECO:0000259" key="1">
    <source>
        <dbReference type="SMART" id="SM00860"/>
    </source>
</evidence>
<evidence type="ECO:0000313" key="3">
    <source>
        <dbReference type="Proteomes" id="UP001197247"/>
    </source>
</evidence>
<sequence>MEIDWPGVRARVEHLRDVEQRRRNETGSFEIRVFGSQLHAFGLAPHLDENEIAEAEGQFGIRLPDDYRAFLGEVAAGGAGPYYGLFPLARDGQGRWGWTGDGAELTEITSLAAPFAPTDVTRQLREHEAQQPDEDDDEDLERWQERAEEILWEPSRSVGALCLCHRGCALRKWLVVSGPRRGQIWDDSRVDGLDLGPDATAEGAPLTFGRWYLDWLETAEAKVLGTADRA</sequence>
<keyword evidence="3" id="KW-1185">Reference proteome</keyword>
<gene>
    <name evidence="2" type="ORF">KIH74_05875</name>
</gene>
<dbReference type="SMART" id="SM00860">
    <property type="entry name" value="SMI1_KNR4"/>
    <property type="match status" value="1"/>
</dbReference>
<feature type="domain" description="Knr4/Smi1-like" evidence="1">
    <location>
        <begin position="46"/>
        <end position="218"/>
    </location>
</feature>
<name>A0ABS5TC74_9ACTN</name>
<protein>
    <submittedName>
        <fullName evidence="2">SMI1/KNR4 family protein</fullName>
    </submittedName>
</protein>
<dbReference type="InterPro" id="IPR037883">
    <property type="entry name" value="Knr4/Smi1-like_sf"/>
</dbReference>